<reference evidence="3" key="2">
    <citation type="submission" date="2008-05" db="EMBL/GenBank/DDBJ databases">
        <title>Genome sequence of Clostridium botulinum Ba4 strain 657 plasmid pCLJ.</title>
        <authorList>
            <person name="Shrivastava S."/>
            <person name="Brown J.L."/>
            <person name="Bruce D."/>
            <person name="Detter C."/>
            <person name="Munk C."/>
            <person name="Smith L.A."/>
            <person name="Smith T.J."/>
            <person name="Sutton G."/>
            <person name="Brettin T.S."/>
        </authorList>
    </citation>
    <scope>NUCLEOTIDE SEQUENCE [LARGE SCALE GENOMIC DNA]</scope>
    <source>
        <strain evidence="3">657 / Type Ba4</strain>
        <plasmid evidence="3">pCLJ</plasmid>
    </source>
</reference>
<proteinExistence type="predicted"/>
<organism evidence="2 3">
    <name type="scientific">Clostridium botulinum (strain 657 / Type Ba4)</name>
    <dbReference type="NCBI Taxonomy" id="515621"/>
    <lineage>
        <taxon>Bacteria</taxon>
        <taxon>Bacillati</taxon>
        <taxon>Bacillota</taxon>
        <taxon>Clostridia</taxon>
        <taxon>Eubacteriales</taxon>
        <taxon>Clostridiaceae</taxon>
        <taxon>Clostridium</taxon>
    </lineage>
</organism>
<feature type="signal peptide" evidence="1">
    <location>
        <begin position="1"/>
        <end position="20"/>
    </location>
</feature>
<evidence type="ECO:0000313" key="3">
    <source>
        <dbReference type="Proteomes" id="UP000002333"/>
    </source>
</evidence>
<keyword evidence="2" id="KW-0449">Lipoprotein</keyword>
<gene>
    <name evidence="2" type="ordered locus">CLJ_0296</name>
</gene>
<dbReference type="RefSeq" id="WP_003362687.1">
    <property type="nucleotide sequence ID" value="NC_012654.1"/>
</dbReference>
<dbReference type="AlphaFoldDB" id="A0A3F2ZXX0"/>
<reference evidence="2 3" key="1">
    <citation type="journal article" date="2007" name="PLoS ONE">
        <title>Analysis of the neurotoxin complex genes in Clostridium botulinum A1-A4 and B1 strains: BoNT/A3, /Ba4 and /B1 clusters are located within plasmids.</title>
        <authorList>
            <person name="Smith T.J."/>
            <person name="Hill K.K."/>
            <person name="Foley B.T."/>
            <person name="Detter J.C."/>
            <person name="Munk A.C."/>
            <person name="Bruce D.C."/>
            <person name="Doggett N.A."/>
            <person name="Smith L.A."/>
            <person name="Marks J.D."/>
            <person name="Xie G."/>
            <person name="Brettin T.S."/>
        </authorList>
    </citation>
    <scope>NUCLEOTIDE SEQUENCE [LARGE SCALE GENOMIC DNA]</scope>
    <source>
        <strain evidence="3">657 / Type Ba4</strain>
    </source>
</reference>
<geneLocation type="plasmid" evidence="2 3">
    <name>pCLJ</name>
</geneLocation>
<dbReference type="EMBL" id="CP001081">
    <property type="protein sequence ID" value="ACQ51416.1"/>
    <property type="molecule type" value="Genomic_DNA"/>
</dbReference>
<sequence>MKKFFVILITLLLFTGCSNSKIVEVNKKIEDVKIETVTEQNSSEIYVSFFMDGKIEKVREFTHRQSVLYCKPEVEYTIIKKDIEQPMVKIKTEYKGRGIKKEIYTFIVPIQYKLR</sequence>
<protein>
    <submittedName>
        <fullName evidence="2">Lipoprotein</fullName>
    </submittedName>
</protein>
<keyword evidence="2" id="KW-0614">Plasmid</keyword>
<accession>A0A3F2ZXX0</accession>
<name>A0A3F2ZXX0_CLOB6</name>
<dbReference type="Proteomes" id="UP000002333">
    <property type="component" value="Plasmid pCLJ"/>
</dbReference>
<feature type="chain" id="PRO_5038949791" evidence="1">
    <location>
        <begin position="21"/>
        <end position="115"/>
    </location>
</feature>
<keyword evidence="1" id="KW-0732">Signal</keyword>
<dbReference type="KEGG" id="cbi:CLJ_0296"/>
<dbReference type="PROSITE" id="PS51257">
    <property type="entry name" value="PROKAR_LIPOPROTEIN"/>
    <property type="match status" value="1"/>
</dbReference>
<evidence type="ECO:0000256" key="1">
    <source>
        <dbReference type="SAM" id="SignalP"/>
    </source>
</evidence>
<evidence type="ECO:0000313" key="2">
    <source>
        <dbReference type="EMBL" id="ACQ51416.1"/>
    </source>
</evidence>